<dbReference type="Proteomes" id="UP000295536">
    <property type="component" value="Unassembled WGS sequence"/>
</dbReference>
<evidence type="ECO:0000256" key="1">
    <source>
        <dbReference type="ARBA" id="ARBA00001946"/>
    </source>
</evidence>
<evidence type="ECO:0000256" key="5">
    <source>
        <dbReference type="ARBA" id="ARBA00022801"/>
    </source>
</evidence>
<dbReference type="Pfam" id="PF01850">
    <property type="entry name" value="PIN"/>
    <property type="match status" value="1"/>
</dbReference>
<feature type="domain" description="PIN" evidence="9">
    <location>
        <begin position="2"/>
        <end position="128"/>
    </location>
</feature>
<dbReference type="RefSeq" id="WP_132962731.1">
    <property type="nucleotide sequence ID" value="NZ_JBKBMZ010000048.1"/>
</dbReference>
<comment type="caution">
    <text evidence="10">The sequence shown here is derived from an EMBL/GenBank/DDBJ whole genome shotgun (WGS) entry which is preliminary data.</text>
</comment>
<sequence>MILLDTNVISEPLRAAPEPRVVAWLDAQPVETLFLSVVTVAELRLGVARLPHGRRRNGLIDQLERQVLPVFAGRVLNFDLPASQRYAEAMAKAQAAGLGVGVADGFIAAIALAHGMAVATRDTAPFKAMGVTVIDPWAQTQA</sequence>
<dbReference type="PANTHER" id="PTHR33653">
    <property type="entry name" value="RIBONUCLEASE VAPC2"/>
    <property type="match status" value="1"/>
</dbReference>
<protein>
    <recommendedName>
        <fullName evidence="8">Ribonuclease VapC</fullName>
        <shortName evidence="8">RNase VapC</shortName>
        <ecNumber evidence="8">3.1.-.-</ecNumber>
    </recommendedName>
    <alternativeName>
        <fullName evidence="8">Toxin VapC</fullName>
    </alternativeName>
</protein>
<dbReference type="InterPro" id="IPR050556">
    <property type="entry name" value="Type_II_TA_system_RNase"/>
</dbReference>
<reference evidence="11 13" key="2">
    <citation type="submission" date="2019-07" db="EMBL/GenBank/DDBJ databases">
        <title>Tepidimonas ignava SPS-1037 draft genome.</title>
        <authorList>
            <person name="Da Costa M.S."/>
            <person name="Froufe H.J.C."/>
            <person name="Egas C."/>
            <person name="Albuquerque L."/>
        </authorList>
    </citation>
    <scope>NUCLEOTIDE SEQUENCE [LARGE SCALE GENOMIC DNA]</scope>
    <source>
        <strain evidence="11 13">SPS-1037</strain>
    </source>
</reference>
<dbReference type="GO" id="GO:0004540">
    <property type="term" value="F:RNA nuclease activity"/>
    <property type="evidence" value="ECO:0007669"/>
    <property type="project" value="InterPro"/>
</dbReference>
<evidence type="ECO:0000256" key="8">
    <source>
        <dbReference type="HAMAP-Rule" id="MF_00265"/>
    </source>
</evidence>
<dbReference type="GO" id="GO:0000287">
    <property type="term" value="F:magnesium ion binding"/>
    <property type="evidence" value="ECO:0007669"/>
    <property type="project" value="UniProtKB-UniRule"/>
</dbReference>
<feature type="binding site" evidence="8">
    <location>
        <position position="104"/>
    </location>
    <ligand>
        <name>Mg(2+)</name>
        <dbReference type="ChEBI" id="CHEBI:18420"/>
    </ligand>
</feature>
<keyword evidence="13" id="KW-1185">Reference proteome</keyword>
<dbReference type="InterPro" id="IPR022907">
    <property type="entry name" value="VapC_family"/>
</dbReference>
<dbReference type="OrthoDB" id="9804823at2"/>
<evidence type="ECO:0000256" key="7">
    <source>
        <dbReference type="ARBA" id="ARBA00038093"/>
    </source>
</evidence>
<dbReference type="CDD" id="cd18731">
    <property type="entry name" value="PIN_NgFitB-like"/>
    <property type="match status" value="1"/>
</dbReference>
<evidence type="ECO:0000256" key="3">
    <source>
        <dbReference type="ARBA" id="ARBA00022722"/>
    </source>
</evidence>
<dbReference type="Gene3D" id="3.40.50.1010">
    <property type="entry name" value="5'-nuclease"/>
    <property type="match status" value="1"/>
</dbReference>
<dbReference type="EMBL" id="VJNC01000007">
    <property type="protein sequence ID" value="TSE22190.1"/>
    <property type="molecule type" value="Genomic_DNA"/>
</dbReference>
<evidence type="ECO:0000256" key="2">
    <source>
        <dbReference type="ARBA" id="ARBA00022649"/>
    </source>
</evidence>
<comment type="cofactor">
    <cofactor evidence="1 8">
        <name>Mg(2+)</name>
        <dbReference type="ChEBI" id="CHEBI:18420"/>
    </cofactor>
</comment>
<evidence type="ECO:0000259" key="9">
    <source>
        <dbReference type="Pfam" id="PF01850"/>
    </source>
</evidence>
<evidence type="ECO:0000313" key="12">
    <source>
        <dbReference type="Proteomes" id="UP000295536"/>
    </source>
</evidence>
<evidence type="ECO:0000256" key="6">
    <source>
        <dbReference type="ARBA" id="ARBA00022842"/>
    </source>
</evidence>
<keyword evidence="3 8" id="KW-0540">Nuclease</keyword>
<accession>A0A4V2UVX1</accession>
<evidence type="ECO:0000256" key="4">
    <source>
        <dbReference type="ARBA" id="ARBA00022723"/>
    </source>
</evidence>
<dbReference type="EMBL" id="SMAH01000009">
    <property type="protein sequence ID" value="TCS97417.1"/>
    <property type="molecule type" value="Genomic_DNA"/>
</dbReference>
<dbReference type="GO" id="GO:0090729">
    <property type="term" value="F:toxin activity"/>
    <property type="evidence" value="ECO:0007669"/>
    <property type="project" value="UniProtKB-KW"/>
</dbReference>
<keyword evidence="5 8" id="KW-0378">Hydrolase</keyword>
<dbReference type="HAMAP" id="MF_00265">
    <property type="entry name" value="VapC_Nob1"/>
    <property type="match status" value="1"/>
</dbReference>
<keyword evidence="2 8" id="KW-1277">Toxin-antitoxin system</keyword>
<dbReference type="SUPFAM" id="SSF88723">
    <property type="entry name" value="PIN domain-like"/>
    <property type="match status" value="1"/>
</dbReference>
<proteinExistence type="inferred from homology"/>
<dbReference type="EC" id="3.1.-.-" evidence="8"/>
<reference evidence="10 12" key="1">
    <citation type="submission" date="2019-03" db="EMBL/GenBank/DDBJ databases">
        <title>Genomic Encyclopedia of Type Strains, Phase IV (KMG-IV): sequencing the most valuable type-strain genomes for metagenomic binning, comparative biology and taxonomic classification.</title>
        <authorList>
            <person name="Goeker M."/>
        </authorList>
    </citation>
    <scope>NUCLEOTIDE SEQUENCE [LARGE SCALE GENOMIC DNA]</scope>
    <source>
        <strain evidence="10 12">DSM 12034</strain>
    </source>
</reference>
<dbReference type="GO" id="GO:0016787">
    <property type="term" value="F:hydrolase activity"/>
    <property type="evidence" value="ECO:0007669"/>
    <property type="project" value="UniProtKB-KW"/>
</dbReference>
<feature type="binding site" evidence="8">
    <location>
        <position position="5"/>
    </location>
    <ligand>
        <name>Mg(2+)</name>
        <dbReference type="ChEBI" id="CHEBI:18420"/>
    </ligand>
</feature>
<evidence type="ECO:0000313" key="13">
    <source>
        <dbReference type="Proteomes" id="UP000315577"/>
    </source>
</evidence>
<gene>
    <name evidence="8" type="primary">vapC</name>
    <name evidence="11" type="synonym">fitB_1</name>
    <name evidence="10" type="ORF">EDC36_10918</name>
    <name evidence="11" type="ORF">Tigna_01358</name>
</gene>
<comment type="similarity">
    <text evidence="7 8">Belongs to the PINc/VapC protein family.</text>
</comment>
<organism evidence="10 12">
    <name type="scientific">Tepidimonas ignava</name>
    <dbReference type="NCBI Taxonomy" id="114249"/>
    <lineage>
        <taxon>Bacteria</taxon>
        <taxon>Pseudomonadati</taxon>
        <taxon>Pseudomonadota</taxon>
        <taxon>Betaproteobacteria</taxon>
        <taxon>Burkholderiales</taxon>
        <taxon>Tepidimonas</taxon>
    </lineage>
</organism>
<dbReference type="InterPro" id="IPR002716">
    <property type="entry name" value="PIN_dom"/>
</dbReference>
<evidence type="ECO:0000313" key="10">
    <source>
        <dbReference type="EMBL" id="TCS97417.1"/>
    </source>
</evidence>
<keyword evidence="4 8" id="KW-0479">Metal-binding</keyword>
<name>A0A4V2UVX1_9BURK</name>
<dbReference type="Proteomes" id="UP000315577">
    <property type="component" value="Unassembled WGS sequence"/>
</dbReference>
<dbReference type="AlphaFoldDB" id="A0A4V2UVX1"/>
<evidence type="ECO:0000313" key="11">
    <source>
        <dbReference type="EMBL" id="TSE22190.1"/>
    </source>
</evidence>
<comment type="function">
    <text evidence="8">Toxic component of a toxin-antitoxin (TA) system. An RNase.</text>
</comment>
<keyword evidence="8" id="KW-0800">Toxin</keyword>
<keyword evidence="6 8" id="KW-0460">Magnesium</keyword>
<dbReference type="InterPro" id="IPR029060">
    <property type="entry name" value="PIN-like_dom_sf"/>
</dbReference>
<dbReference type="PANTHER" id="PTHR33653:SF1">
    <property type="entry name" value="RIBONUCLEASE VAPC2"/>
    <property type="match status" value="1"/>
</dbReference>